<evidence type="ECO:0000313" key="1">
    <source>
        <dbReference type="EMBL" id="OAA77570.1"/>
    </source>
</evidence>
<reference evidence="1 2" key="1">
    <citation type="journal article" date="2016" name="Genome Biol. Evol.">
        <title>Divergent and convergent evolution of fungal pathogenicity.</title>
        <authorList>
            <person name="Shang Y."/>
            <person name="Xiao G."/>
            <person name="Zheng P."/>
            <person name="Cen K."/>
            <person name="Zhan S."/>
            <person name="Wang C."/>
        </authorList>
    </citation>
    <scope>NUCLEOTIDE SEQUENCE [LARGE SCALE GENOMIC DNA]</scope>
    <source>
        <strain evidence="1 2">RCEF 1005</strain>
    </source>
</reference>
<name>A0A168HBW8_CORDF</name>
<dbReference type="EMBL" id="AZHF01000003">
    <property type="protein sequence ID" value="OAA77570.1"/>
    <property type="molecule type" value="Genomic_DNA"/>
</dbReference>
<keyword evidence="2" id="KW-1185">Reference proteome</keyword>
<gene>
    <name evidence="1" type="ORF">LEL_04393</name>
</gene>
<dbReference type="OrthoDB" id="4583723at2759"/>
<protein>
    <submittedName>
        <fullName evidence="1">Uncharacterized protein</fullName>
    </submittedName>
</protein>
<accession>A0A168HBW8</accession>
<dbReference type="STRING" id="1081108.A0A168HBW8"/>
<proteinExistence type="predicted"/>
<comment type="caution">
    <text evidence="1">The sequence shown here is derived from an EMBL/GenBank/DDBJ whole genome shotgun (WGS) entry which is preliminary data.</text>
</comment>
<sequence>MDGQLQTLHSLLAAAPELQHIIVSDQPAQEEYYDVLVTTPPKHGYGPFVDRFCAVPDIPPAIDWDSRNTLALPSMLDSLVFRRHFALCLVKRGTGESADLPLRSKFQDQRFWNYYGVDRSCSKGETWNPIKISAINAIHVLGIIDSAGDAVSDCSNYHEQLRVGWRYRNIWWNDADFALCLSGLMVGDLAATICSTLYRRLEHLRRTTIEMARVRMGGNNFMIGWTFGFWAYGIGSGIATSATEAAGIFRRDERIAAQARLRRAYPALQNIFD</sequence>
<evidence type="ECO:0000313" key="2">
    <source>
        <dbReference type="Proteomes" id="UP000076881"/>
    </source>
</evidence>
<dbReference type="AlphaFoldDB" id="A0A168HBW8"/>
<organism evidence="1 2">
    <name type="scientific">Akanthomyces lecanii RCEF 1005</name>
    <dbReference type="NCBI Taxonomy" id="1081108"/>
    <lineage>
        <taxon>Eukaryota</taxon>
        <taxon>Fungi</taxon>
        <taxon>Dikarya</taxon>
        <taxon>Ascomycota</taxon>
        <taxon>Pezizomycotina</taxon>
        <taxon>Sordariomycetes</taxon>
        <taxon>Hypocreomycetidae</taxon>
        <taxon>Hypocreales</taxon>
        <taxon>Cordycipitaceae</taxon>
        <taxon>Akanthomyces</taxon>
        <taxon>Cordyceps confragosa</taxon>
    </lineage>
</organism>
<dbReference type="Proteomes" id="UP000076881">
    <property type="component" value="Unassembled WGS sequence"/>
</dbReference>